<accession>A0A238ZCF4</accession>
<feature type="domain" description="Spore protein YkvP N-terminal" evidence="1">
    <location>
        <begin position="263"/>
        <end position="338"/>
    </location>
</feature>
<feature type="domain" description="Spore protein YkvP/CgeB glycosyl transferase-like" evidence="2">
    <location>
        <begin position="427"/>
        <end position="561"/>
    </location>
</feature>
<dbReference type="Proteomes" id="UP000198324">
    <property type="component" value="Unassembled WGS sequence"/>
</dbReference>
<reference evidence="3 4" key="1">
    <citation type="submission" date="2017-06" db="EMBL/GenBank/DDBJ databases">
        <authorList>
            <person name="Kim H.J."/>
            <person name="Triplett B.A."/>
        </authorList>
    </citation>
    <scope>NUCLEOTIDE SEQUENCE [LARGE SCALE GENOMIC DNA]</scope>
    <source>
        <strain evidence="3 4">DSM 13116</strain>
    </source>
</reference>
<gene>
    <name evidence="3" type="ORF">SAMN04488503_1407</name>
</gene>
<evidence type="ECO:0000259" key="1">
    <source>
        <dbReference type="Pfam" id="PF12996"/>
    </source>
</evidence>
<dbReference type="OrthoDB" id="9179708at2"/>
<evidence type="ECO:0000313" key="4">
    <source>
        <dbReference type="Proteomes" id="UP000198324"/>
    </source>
</evidence>
<keyword evidence="4" id="KW-1185">Reference proteome</keyword>
<evidence type="ECO:0000259" key="2">
    <source>
        <dbReference type="Pfam" id="PF13524"/>
    </source>
</evidence>
<protein>
    <submittedName>
        <fullName evidence="3">Spore maturation protein CgeB</fullName>
    </submittedName>
</protein>
<dbReference type="Pfam" id="PF13524">
    <property type="entry name" value="Glyco_trans_1_2"/>
    <property type="match status" value="1"/>
</dbReference>
<dbReference type="AlphaFoldDB" id="A0A238ZCF4"/>
<dbReference type="EMBL" id="FZOC01000002">
    <property type="protein sequence ID" value="SNR80762.1"/>
    <property type="molecule type" value="Genomic_DNA"/>
</dbReference>
<evidence type="ECO:0000313" key="3">
    <source>
        <dbReference type="EMBL" id="SNR80762.1"/>
    </source>
</evidence>
<dbReference type="Pfam" id="PF12996">
    <property type="entry name" value="DUF3880"/>
    <property type="match status" value="1"/>
</dbReference>
<sequence length="579" mass="63829">MDQDATPLVAQAVSRAEAVMDGDAIDDLLLTADGKAWRLWGRGGRVRESALAAGVPQRSLPVLLGPSLGPCLEALLARGGPVAVVDREAAAWELTGLRRRFGGSAGLLWLDAGDARAVLDALTRWQAEWGGMPFAPLAAPGARRISPELYGALFDTLAASAKANFWDRAAYPKFQSTTPRVLFLDRPYFLNREIKDALTRMGVAWSPLPVPMEDRGSTAFVEGLLRRILEFKPDLLLTVNHFGLDREGRLAELLERLGLPLASWFVDNPLLILSRYAGLARPGTALFTWDEDNVAALRDAGYAHVHYLPLATDVHRFRPGLPQGPESWRSRISFVGDSMTRAVAESLAACACVPELCAAYRDIAAGYGAAQERGVEAYLSLAHPHIAKRLQSEVDLALRLSCEALLTWEATRQYRQACVRAVEPLAPLVAGDADGWRAALGAGTSARVMPRLDYYDDLPRFYPMSQVNLNCTSRQMKGAVNQRVFDIPACGGFVLTDRREQLDRLFEPGRESVAYDSPEELPEVASRCLADEDLRRRVVQAAHARILAEHTYEHRLSRLLEIMRASFGEHRAERFAPRS</sequence>
<dbReference type="InterPro" id="IPR024542">
    <property type="entry name" value="YkvP_N"/>
</dbReference>
<dbReference type="RefSeq" id="WP_089273104.1">
    <property type="nucleotide sequence ID" value="NZ_FZOC01000002.1"/>
</dbReference>
<dbReference type="InterPro" id="IPR055259">
    <property type="entry name" value="YkvP/CgeB_Glyco_trans-like"/>
</dbReference>
<organism evidence="3 4">
    <name type="scientific">Humidesulfovibrio mexicanus</name>
    <dbReference type="NCBI Taxonomy" id="147047"/>
    <lineage>
        <taxon>Bacteria</taxon>
        <taxon>Pseudomonadati</taxon>
        <taxon>Thermodesulfobacteriota</taxon>
        <taxon>Desulfovibrionia</taxon>
        <taxon>Desulfovibrionales</taxon>
        <taxon>Desulfovibrionaceae</taxon>
        <taxon>Humidesulfovibrio</taxon>
    </lineage>
</organism>
<name>A0A238ZCF4_9BACT</name>
<proteinExistence type="predicted"/>